<feature type="signal peptide" evidence="1">
    <location>
        <begin position="1"/>
        <end position="25"/>
    </location>
</feature>
<proteinExistence type="predicted"/>
<dbReference type="EMBL" id="CP000473">
    <property type="protein sequence ID" value="ABJ82956.1"/>
    <property type="molecule type" value="Genomic_DNA"/>
</dbReference>
<dbReference type="Gene3D" id="2.60.40.1120">
    <property type="entry name" value="Carboxypeptidase-like, regulatory domain"/>
    <property type="match status" value="1"/>
</dbReference>
<evidence type="ECO:0000259" key="2">
    <source>
        <dbReference type="Pfam" id="PF25183"/>
    </source>
</evidence>
<evidence type="ECO:0000313" key="3">
    <source>
        <dbReference type="EMBL" id="ABJ82956.1"/>
    </source>
</evidence>
<dbReference type="HOGENOM" id="CLU_006298_0_0_0"/>
<dbReference type="InParanoid" id="Q026V7"/>
<dbReference type="SUPFAM" id="SSF49464">
    <property type="entry name" value="Carboxypeptidase regulatory domain-like"/>
    <property type="match status" value="1"/>
</dbReference>
<dbReference type="SUPFAM" id="SSF56935">
    <property type="entry name" value="Porins"/>
    <property type="match status" value="1"/>
</dbReference>
<dbReference type="GO" id="GO:0009279">
    <property type="term" value="C:cell outer membrane"/>
    <property type="evidence" value="ECO:0007669"/>
    <property type="project" value="TreeGrafter"/>
</dbReference>
<dbReference type="PANTHER" id="PTHR30069">
    <property type="entry name" value="TONB-DEPENDENT OUTER MEMBRANE RECEPTOR"/>
    <property type="match status" value="1"/>
</dbReference>
<sequence length="1229" mass="131453" precursor="true">MKRKICSTSAGIVIGFALLASSAMAQVTTGTVTGRVIDSSSATVPNARVVLVSEARGTRSAAVLTNDSGDYVFPNVTADTYTIEATAPSFKTLRRAGILVTGGDRVGVPTLTLELGSTVETITVLADTALVQTQSGERSYAVETKQIDSLPIQHGNFFNAVAFTPGVDGSIGTGSTARLGGQSQDNIMMDGISAMDTGNNGQMLSLNIESIGEVKVLTQGYQAEYGRSSGMQITAVTKNGTNQLHGAGYGIFTNTGWNSRAWTTQKNGDVPVFTGLNTYGYTIGGPVIIPKVYNGKNKFFFFYAHQFAPQAILANSGNVVRLRLPTAAERQGDFSQSRDQNGNPITSIFDYTNGAPFPGNIIPQNRLYAPGLAVLNQYPMPNVTQAQGTNYNYQLNPASYNQLTQQPAVRLDYQFTPNVRVSAKYSGQIQRPVVQVGSLPGFNDAYVPYPTITNYGATFDWSVTPTTVVEVTYGSIKNQLAGGNNGGLDTSDASNRLKSLPGFPLLYPDAGVVSSSYYDYQVLQKEKPVFWDGKSVNLPPIFGWGGLIGAAPPNLQFPGWLNVNHTQDVAGSLTKIVGRHTLKAGGYFNHSYKAQNVGAGGIANLSFQGYVNFGNSTTNTLDSGFGYSNAALGVFTEYLQASKFIEGDMVYNQVEAFVQDNWKVTNRLTLDYGMRFVHQGPQYDINNTMSNFFPDKWQASQAPVLYVPGCNNGATVCSGNARNAMDPRTGKIVTAAGAANTQALIGTPIPGTGTTLNGIIPAGQGIANTDYTWPKLVVAPRFGMAYDVTGKGTWVVRGGLGIFYDRPDGNTVFSIPGNPPAATVGDLFNGTLGTLGQGGLSPLPVPALVTFQYNAKVPTSLQWNVGVQKALPGNITADVSYVGNHGYNRFGALQGGDTQNWNQVPLGTAYLPQYQDATLGPAAYPGASALSTNLLRPFVGLGTIGQNTSDFHDTYHSMQVSVNRRFAKGFSFGAAYTHGFSLTGNTGLVKHYVRNSDGTLSLWSQQAAYEALNNTLDRRPHFFIFNSVWEPAGFRNMGGVVHQLTKDWQFAGIWKYASGTAYTLGYGYNSQGSSVNITGSPDFGGNVVLSGSPGSGCSSNPLAQFNVSVVKGPTYGSVGMDSPRNNMRGCPIDNVDTSVIRRFRFWKFQESRRFEFRADLFNVLNIVQFNARSSSVTFNTPTGMAVQNAEFNADGSVGTGRQLPKNAGFGAVTGAAAMRSVQLELRLTF</sequence>
<reference evidence="3" key="1">
    <citation type="submission" date="2006-10" db="EMBL/GenBank/DDBJ databases">
        <title>Complete sequence of Solibacter usitatus Ellin6076.</title>
        <authorList>
            <consortium name="US DOE Joint Genome Institute"/>
            <person name="Copeland A."/>
            <person name="Lucas S."/>
            <person name="Lapidus A."/>
            <person name="Barry K."/>
            <person name="Detter J.C."/>
            <person name="Glavina del Rio T."/>
            <person name="Hammon N."/>
            <person name="Israni S."/>
            <person name="Dalin E."/>
            <person name="Tice H."/>
            <person name="Pitluck S."/>
            <person name="Thompson L.S."/>
            <person name="Brettin T."/>
            <person name="Bruce D."/>
            <person name="Han C."/>
            <person name="Tapia R."/>
            <person name="Gilna P."/>
            <person name="Schmutz J."/>
            <person name="Larimer F."/>
            <person name="Land M."/>
            <person name="Hauser L."/>
            <person name="Kyrpides N."/>
            <person name="Mikhailova N."/>
            <person name="Janssen P.H."/>
            <person name="Kuske C.R."/>
            <person name="Richardson P."/>
        </authorList>
    </citation>
    <scope>NUCLEOTIDE SEQUENCE</scope>
    <source>
        <strain evidence="3">Ellin6076</strain>
    </source>
</reference>
<evidence type="ECO:0000256" key="1">
    <source>
        <dbReference type="SAM" id="SignalP"/>
    </source>
</evidence>
<feature type="domain" description="TonB-dependent transporter Oar-like beta-barrel" evidence="2">
    <location>
        <begin position="236"/>
        <end position="1222"/>
    </location>
</feature>
<dbReference type="GO" id="GO:0015344">
    <property type="term" value="F:siderophore uptake transmembrane transporter activity"/>
    <property type="evidence" value="ECO:0007669"/>
    <property type="project" value="TreeGrafter"/>
</dbReference>
<dbReference type="OrthoDB" id="606851at2"/>
<dbReference type="KEGG" id="sus:Acid_1966"/>
<name>Q026V7_SOLUE</name>
<dbReference type="PANTHER" id="PTHR30069:SF46">
    <property type="entry name" value="OAR PROTEIN"/>
    <property type="match status" value="1"/>
</dbReference>
<dbReference type="Pfam" id="PF13620">
    <property type="entry name" value="CarboxypepD_reg"/>
    <property type="match status" value="1"/>
</dbReference>
<gene>
    <name evidence="3" type="ordered locus">Acid_1966</name>
</gene>
<dbReference type="InterPro" id="IPR008969">
    <property type="entry name" value="CarboxyPept-like_regulatory"/>
</dbReference>
<keyword evidence="1" id="KW-0732">Signal</keyword>
<feature type="chain" id="PRO_5004163228" description="TonB-dependent transporter Oar-like beta-barrel domain-containing protein" evidence="1">
    <location>
        <begin position="26"/>
        <end position="1229"/>
    </location>
</feature>
<accession>Q026V7</accession>
<dbReference type="STRING" id="234267.Acid_1966"/>
<dbReference type="InterPro" id="IPR057601">
    <property type="entry name" value="Oar-like_b-barrel"/>
</dbReference>
<dbReference type="GO" id="GO:0044718">
    <property type="term" value="P:siderophore transmembrane transport"/>
    <property type="evidence" value="ECO:0007669"/>
    <property type="project" value="TreeGrafter"/>
</dbReference>
<dbReference type="eggNOG" id="COG1629">
    <property type="taxonomic scope" value="Bacteria"/>
</dbReference>
<protein>
    <recommendedName>
        <fullName evidence="2">TonB-dependent transporter Oar-like beta-barrel domain-containing protein</fullName>
    </recommendedName>
</protein>
<organism evidence="3">
    <name type="scientific">Solibacter usitatus (strain Ellin6076)</name>
    <dbReference type="NCBI Taxonomy" id="234267"/>
    <lineage>
        <taxon>Bacteria</taxon>
        <taxon>Pseudomonadati</taxon>
        <taxon>Acidobacteriota</taxon>
        <taxon>Terriglobia</taxon>
        <taxon>Bryobacterales</taxon>
        <taxon>Solibacteraceae</taxon>
        <taxon>Candidatus Solibacter</taxon>
    </lineage>
</organism>
<dbReference type="InterPro" id="IPR039426">
    <property type="entry name" value="TonB-dep_rcpt-like"/>
</dbReference>
<dbReference type="Pfam" id="PF25183">
    <property type="entry name" value="OMP_b-brl_4"/>
    <property type="match status" value="1"/>
</dbReference>
<dbReference type="AlphaFoldDB" id="Q026V7"/>